<dbReference type="FunFam" id="3.30.710.10:FF:000058">
    <property type="entry name" value="Zinc finger and BTB domain containing 40"/>
    <property type="match status" value="1"/>
</dbReference>
<dbReference type="AlphaFoldDB" id="A0ABC9XLS9"/>
<dbReference type="SUPFAM" id="SSF54695">
    <property type="entry name" value="POZ domain"/>
    <property type="match status" value="1"/>
</dbReference>
<name>A0ABC9XLS9_GRUJA</name>
<dbReference type="CDD" id="cd18225">
    <property type="entry name" value="BTB_POZ_ZBTB40"/>
    <property type="match status" value="1"/>
</dbReference>
<dbReference type="Proteomes" id="UP001623348">
    <property type="component" value="Unassembled WGS sequence"/>
</dbReference>
<evidence type="ECO:0000259" key="2">
    <source>
        <dbReference type="PROSITE" id="PS50097"/>
    </source>
</evidence>
<feature type="compositionally biased region" description="Polar residues" evidence="1">
    <location>
        <begin position="182"/>
        <end position="204"/>
    </location>
</feature>
<dbReference type="EMBL" id="BAAFJT010000021">
    <property type="protein sequence ID" value="GAB0198650.1"/>
    <property type="molecule type" value="Genomic_DNA"/>
</dbReference>
<evidence type="ECO:0000313" key="4">
    <source>
        <dbReference type="Proteomes" id="UP001623348"/>
    </source>
</evidence>
<keyword evidence="4" id="KW-1185">Reference proteome</keyword>
<dbReference type="InterPro" id="IPR011333">
    <property type="entry name" value="SKP1/BTB/POZ_sf"/>
</dbReference>
<reference evidence="3 4" key="1">
    <citation type="submission" date="2024-06" db="EMBL/GenBank/DDBJ databases">
        <title>The draft genome of Grus japonensis, version 3.</title>
        <authorList>
            <person name="Nabeshima K."/>
            <person name="Suzuki S."/>
            <person name="Onuma M."/>
        </authorList>
    </citation>
    <scope>NUCLEOTIDE SEQUENCE [LARGE SCALE GENOMIC DNA]</scope>
    <source>
        <strain evidence="3 4">451A</strain>
    </source>
</reference>
<dbReference type="InterPro" id="IPR030404">
    <property type="entry name" value="ZBTB40_BTB_POZ_dom"/>
</dbReference>
<feature type="region of interest" description="Disordered" evidence="1">
    <location>
        <begin position="130"/>
        <end position="240"/>
    </location>
</feature>
<dbReference type="Pfam" id="PF00651">
    <property type="entry name" value="BTB"/>
    <property type="match status" value="1"/>
</dbReference>
<evidence type="ECO:0000313" key="3">
    <source>
        <dbReference type="EMBL" id="GAB0198650.1"/>
    </source>
</evidence>
<protein>
    <submittedName>
        <fullName evidence="3">Zinc finger and BTB domain-containing protein 40</fullName>
    </submittedName>
</protein>
<gene>
    <name evidence="3" type="ORF">GRJ2_002330400</name>
</gene>
<dbReference type="PANTHER" id="PTHR33332">
    <property type="entry name" value="REVERSE TRANSCRIPTASE DOMAIN-CONTAINING PROTEIN"/>
    <property type="match status" value="1"/>
</dbReference>
<organism evidence="3 4">
    <name type="scientific">Grus japonensis</name>
    <name type="common">Japanese crane</name>
    <name type="synonym">Red-crowned crane</name>
    <dbReference type="NCBI Taxonomy" id="30415"/>
    <lineage>
        <taxon>Eukaryota</taxon>
        <taxon>Metazoa</taxon>
        <taxon>Chordata</taxon>
        <taxon>Craniata</taxon>
        <taxon>Vertebrata</taxon>
        <taxon>Euteleostomi</taxon>
        <taxon>Archelosauria</taxon>
        <taxon>Archosauria</taxon>
        <taxon>Dinosauria</taxon>
        <taxon>Saurischia</taxon>
        <taxon>Theropoda</taxon>
        <taxon>Coelurosauria</taxon>
        <taxon>Aves</taxon>
        <taxon>Neognathae</taxon>
        <taxon>Neoaves</taxon>
        <taxon>Gruiformes</taxon>
        <taxon>Gruidae</taxon>
        <taxon>Grus</taxon>
    </lineage>
</organism>
<sequence length="589" mass="65234">MELPSYSKQLLQHLHTLCKEQQFCDCTIFIGNVRFGAHKVVLAAASLLFKSLLDSTDTISIDASVVTPEEFALLLEMMYSGKLPLGKHNFTKVISVADSLQMFDVAVSCKNLLRDLISCSAQDRVVTEVSSQTADSSGNQAEANNLPQSEKPAEGKPDILLSQRVSPSPGPVEAEVEADVSPPSQELTVNHTWVHQDTMPSDSRSLQEDSGSRPNWPACAEQGGSAEEELAEPLEEKGGARDLAAESKSCKLDFFLRYESVFSEALSDAQTVLKRLEECREIDASQKEALVACLAEAGEQSVFKKLLSKVKDAETLDAETLISLLKLFQGVNPKLRVALLEREGGSGEALQQTESTDEGEMLTARLLGRREELIQSVTQLSPIVEFLEVAEEGFLTASEKQWRTVTSGVPQGSILGPALFNIFVGDMDNGIECTLSKFADDTKLCGVVDTLEGRDAIQRDLDRLERWARANHIKFNKAKCKVLHVGRRNPKHDYRLGGEWIESSPEEKDLGVLIDEKLNMSRQCALAAQKANRVLGCIKRGVTSRSREVILPLYSALVRPHLEHCVQLWGLQYRRDMELLERVQRRPRS</sequence>
<proteinExistence type="predicted"/>
<accession>A0ABC9XLS9</accession>
<dbReference type="InterPro" id="IPR000210">
    <property type="entry name" value="BTB/POZ_dom"/>
</dbReference>
<comment type="caution">
    <text evidence="3">The sequence shown here is derived from an EMBL/GenBank/DDBJ whole genome shotgun (WGS) entry which is preliminary data.</text>
</comment>
<dbReference type="SMART" id="SM00225">
    <property type="entry name" value="BTB"/>
    <property type="match status" value="1"/>
</dbReference>
<dbReference type="Gene3D" id="3.30.710.10">
    <property type="entry name" value="Potassium Channel Kv1.1, Chain A"/>
    <property type="match status" value="1"/>
</dbReference>
<dbReference type="InterPro" id="IPR000477">
    <property type="entry name" value="RT_dom"/>
</dbReference>
<feature type="compositionally biased region" description="Polar residues" evidence="1">
    <location>
        <begin position="130"/>
        <end position="148"/>
    </location>
</feature>
<feature type="domain" description="BTB" evidence="2">
    <location>
        <begin position="24"/>
        <end position="87"/>
    </location>
</feature>
<evidence type="ECO:0000256" key="1">
    <source>
        <dbReference type="SAM" id="MobiDB-lite"/>
    </source>
</evidence>
<dbReference type="PROSITE" id="PS50097">
    <property type="entry name" value="BTB"/>
    <property type="match status" value="1"/>
</dbReference>
<dbReference type="Pfam" id="PF00078">
    <property type="entry name" value="RVT_1"/>
    <property type="match status" value="1"/>
</dbReference>